<dbReference type="PANTHER" id="PTHR21237:SF23">
    <property type="entry name" value="GRPE PROTEIN HOMOLOG, MITOCHONDRIAL"/>
    <property type="match status" value="1"/>
</dbReference>
<comment type="subcellular location">
    <subcellularLocation>
        <location evidence="4">Cytoplasm</location>
    </subcellularLocation>
</comment>
<reference evidence="8 9" key="1">
    <citation type="journal article" date="2018" name="Genome Biol. Evol.">
        <title>The Genome Sequence of "Candidatus Fokinia solitaria": Insights on Reductive Evolution in Rickettsiales.</title>
        <authorList>
            <person name="Floriano A.M."/>
            <person name="Castelli M."/>
            <person name="Krenek S."/>
            <person name="Berendonk T.U."/>
            <person name="Bazzocchi C."/>
            <person name="Petroni G."/>
            <person name="Sassera D."/>
        </authorList>
    </citation>
    <scope>NUCLEOTIDE SEQUENCE [LARGE SCALE GENOMIC DNA]</scope>
    <source>
        <strain evidence="8">Rio ETE_ALG 3VII</strain>
    </source>
</reference>
<dbReference type="InterPro" id="IPR009012">
    <property type="entry name" value="GrpE_head"/>
</dbReference>
<comment type="similarity">
    <text evidence="1 4 6">Belongs to the GrpE family.</text>
</comment>
<keyword evidence="9" id="KW-1185">Reference proteome</keyword>
<dbReference type="GO" id="GO:0051087">
    <property type="term" value="F:protein-folding chaperone binding"/>
    <property type="evidence" value="ECO:0007669"/>
    <property type="project" value="InterPro"/>
</dbReference>
<dbReference type="KEGG" id="fso:Fsol_00439"/>
<dbReference type="OrthoDB" id="9789811at2"/>
<dbReference type="Proteomes" id="UP000244519">
    <property type="component" value="Chromosome"/>
</dbReference>
<evidence type="ECO:0000313" key="9">
    <source>
        <dbReference type="Proteomes" id="UP000244519"/>
    </source>
</evidence>
<keyword evidence="4" id="KW-0963">Cytoplasm</keyword>
<name>A0A2U8BSA3_9RICK</name>
<gene>
    <name evidence="4" type="primary">grpE</name>
    <name evidence="8" type="ORF">Fsol_00439</name>
</gene>
<dbReference type="PRINTS" id="PR00773">
    <property type="entry name" value="GRPEPROTEIN"/>
</dbReference>
<dbReference type="GO" id="GO:0005737">
    <property type="term" value="C:cytoplasm"/>
    <property type="evidence" value="ECO:0007669"/>
    <property type="project" value="UniProtKB-SubCell"/>
</dbReference>
<dbReference type="HAMAP" id="MF_01151">
    <property type="entry name" value="GrpE"/>
    <property type="match status" value="1"/>
</dbReference>
<dbReference type="EMBL" id="CP025989">
    <property type="protein sequence ID" value="AWD33234.1"/>
    <property type="molecule type" value="Genomic_DNA"/>
</dbReference>
<evidence type="ECO:0000256" key="7">
    <source>
        <dbReference type="SAM" id="MobiDB-lite"/>
    </source>
</evidence>
<feature type="region of interest" description="Disordered" evidence="7">
    <location>
        <begin position="1"/>
        <end position="22"/>
    </location>
</feature>
<evidence type="ECO:0000256" key="6">
    <source>
        <dbReference type="RuleBase" id="RU004478"/>
    </source>
</evidence>
<dbReference type="CDD" id="cd00446">
    <property type="entry name" value="GrpE"/>
    <property type="match status" value="1"/>
</dbReference>
<comment type="function">
    <text evidence="4 5">Participates actively in the response to hyperosmotic and heat shock by preventing the aggregation of stress-denatured proteins, in association with DnaK and GrpE. It is the nucleotide exchange factor for DnaK and may function as a thermosensor. Unfolded proteins bind initially to DnaJ; upon interaction with the DnaJ-bound protein, DnaK hydrolyzes its bound ATP, resulting in the formation of a stable complex. GrpE releases ADP from DnaK; ATP binding to DnaK triggers the release of the substrate protein, thus completing the reaction cycle. Several rounds of ATP-dependent interactions between DnaJ, DnaK and GrpE are required for fully efficient folding.</text>
</comment>
<accession>A0A2U8BSA3</accession>
<organism evidence="8 9">
    <name type="scientific">Candidatus Fokinia solitaria</name>
    <dbReference type="NCBI Taxonomy" id="1802984"/>
    <lineage>
        <taxon>Bacteria</taxon>
        <taxon>Pseudomonadati</taxon>
        <taxon>Pseudomonadota</taxon>
        <taxon>Alphaproteobacteria</taxon>
        <taxon>Rickettsiales</taxon>
        <taxon>Candidatus Midichloriaceae</taxon>
        <taxon>Candidatus Fokinia</taxon>
    </lineage>
</organism>
<feature type="compositionally biased region" description="Basic and acidic residues" evidence="7">
    <location>
        <begin position="1"/>
        <end position="13"/>
    </location>
</feature>
<evidence type="ECO:0000256" key="3">
    <source>
        <dbReference type="ARBA" id="ARBA00023186"/>
    </source>
</evidence>
<evidence type="ECO:0000256" key="2">
    <source>
        <dbReference type="ARBA" id="ARBA00023016"/>
    </source>
</evidence>
<dbReference type="AlphaFoldDB" id="A0A2U8BSA3"/>
<proteinExistence type="inferred from homology"/>
<dbReference type="GO" id="GO:0051082">
    <property type="term" value="F:unfolded protein binding"/>
    <property type="evidence" value="ECO:0007669"/>
    <property type="project" value="TreeGrafter"/>
</dbReference>
<dbReference type="PROSITE" id="PS01071">
    <property type="entry name" value="GRPE"/>
    <property type="match status" value="1"/>
</dbReference>
<dbReference type="GO" id="GO:0006457">
    <property type="term" value="P:protein folding"/>
    <property type="evidence" value="ECO:0007669"/>
    <property type="project" value="InterPro"/>
</dbReference>
<dbReference type="InterPro" id="IPR000740">
    <property type="entry name" value="GrpE"/>
</dbReference>
<dbReference type="Gene3D" id="3.90.20.20">
    <property type="match status" value="1"/>
</dbReference>
<dbReference type="Pfam" id="PF01025">
    <property type="entry name" value="GrpE"/>
    <property type="match status" value="1"/>
</dbReference>
<sequence>MSEKEKEQHSKVEENDDAISNEKEEIISELRAELALLIEKLEATTEKGKALKNLRNLRKQLEAEIEGDEVQDELSAFKTQLETVTEKNKSLEEQISSLKEGFSLSLAETENLRKRHKIELEKAGNDFISKFIGDMSEVFENFYRAREHADGGEDTIRLVADGIKMNIKIFEDTLRKHGIERIFPQKGDLYDYHKHQAISTLEDDAYAPNSILEVMRAGYMCKDLLIKPALVSVSKKAENV</sequence>
<evidence type="ECO:0000256" key="5">
    <source>
        <dbReference type="RuleBase" id="RU000639"/>
    </source>
</evidence>
<dbReference type="Gene3D" id="2.30.22.10">
    <property type="entry name" value="Head domain of nucleotide exchange factor GrpE"/>
    <property type="match status" value="1"/>
</dbReference>
<comment type="subunit">
    <text evidence="4">Homodimer.</text>
</comment>
<dbReference type="SUPFAM" id="SSF58014">
    <property type="entry name" value="Coiled-coil domain of nucleotide exchange factor GrpE"/>
    <property type="match status" value="1"/>
</dbReference>
<dbReference type="InterPro" id="IPR013805">
    <property type="entry name" value="GrpE_CC"/>
</dbReference>
<evidence type="ECO:0000313" key="8">
    <source>
        <dbReference type="EMBL" id="AWD33234.1"/>
    </source>
</evidence>
<dbReference type="GO" id="GO:0000774">
    <property type="term" value="F:adenyl-nucleotide exchange factor activity"/>
    <property type="evidence" value="ECO:0007669"/>
    <property type="project" value="InterPro"/>
</dbReference>
<dbReference type="RefSeq" id="WP_108673257.1">
    <property type="nucleotide sequence ID" value="NZ_CP025989.1"/>
</dbReference>
<dbReference type="SUPFAM" id="SSF51064">
    <property type="entry name" value="Head domain of nucleotide exchange factor GrpE"/>
    <property type="match status" value="1"/>
</dbReference>
<protein>
    <recommendedName>
        <fullName evidence="4 5">Protein GrpE</fullName>
    </recommendedName>
    <alternativeName>
        <fullName evidence="4">HSP-70 cofactor</fullName>
    </alternativeName>
</protein>
<evidence type="ECO:0000256" key="4">
    <source>
        <dbReference type="HAMAP-Rule" id="MF_01151"/>
    </source>
</evidence>
<keyword evidence="3 4" id="KW-0143">Chaperone</keyword>
<dbReference type="GO" id="GO:0042803">
    <property type="term" value="F:protein homodimerization activity"/>
    <property type="evidence" value="ECO:0007669"/>
    <property type="project" value="InterPro"/>
</dbReference>
<keyword evidence="2 4" id="KW-0346">Stress response</keyword>
<dbReference type="PANTHER" id="PTHR21237">
    <property type="entry name" value="GRPE PROTEIN"/>
    <property type="match status" value="1"/>
</dbReference>
<evidence type="ECO:0000256" key="1">
    <source>
        <dbReference type="ARBA" id="ARBA00009054"/>
    </source>
</evidence>